<accession>A0A4S3TQH3</accession>
<evidence type="ECO:0000313" key="3">
    <source>
        <dbReference type="Proteomes" id="UP000318864"/>
    </source>
</evidence>
<name>A0A4S3TQH3_9EURY</name>
<protein>
    <recommendedName>
        <fullName evidence="1">DUF7979 domain-containing protein</fullName>
    </recommendedName>
</protein>
<evidence type="ECO:0000259" key="1">
    <source>
        <dbReference type="Pfam" id="PF25934"/>
    </source>
</evidence>
<dbReference type="RefSeq" id="WP_141463652.1">
    <property type="nucleotide sequence ID" value="NZ_RBZW01000014.1"/>
</dbReference>
<comment type="caution">
    <text evidence="2">The sequence shown here is derived from an EMBL/GenBank/DDBJ whole genome shotgun (WGS) entry which is preliminary data.</text>
</comment>
<dbReference type="AlphaFoldDB" id="A0A4S3TQH3"/>
<dbReference type="Pfam" id="PF25934">
    <property type="entry name" value="DUF7979"/>
    <property type="match status" value="1"/>
</dbReference>
<proteinExistence type="predicted"/>
<sequence length="69" mass="7709">MSKTITLERVDDVPADSRVCHYDELGERAKAELPSLTESTDDAVESAVAEGFHTCDLVKYTDYYEVSVH</sequence>
<dbReference type="InterPro" id="IPR058285">
    <property type="entry name" value="DUF7979"/>
</dbReference>
<feature type="domain" description="DUF7979" evidence="1">
    <location>
        <begin position="3"/>
        <end position="67"/>
    </location>
</feature>
<organism evidence="2 3">
    <name type="scientific">Salinadaptatus halalkaliphilus</name>
    <dbReference type="NCBI Taxonomy" id="2419781"/>
    <lineage>
        <taxon>Archaea</taxon>
        <taxon>Methanobacteriati</taxon>
        <taxon>Methanobacteriota</taxon>
        <taxon>Stenosarchaea group</taxon>
        <taxon>Halobacteria</taxon>
        <taxon>Halobacteriales</taxon>
        <taxon>Natrialbaceae</taxon>
        <taxon>Salinadaptatus</taxon>
    </lineage>
</organism>
<dbReference type="OrthoDB" id="296997at2157"/>
<keyword evidence="3" id="KW-1185">Reference proteome</keyword>
<gene>
    <name evidence="2" type="ORF">D8Y22_05200</name>
</gene>
<dbReference type="EMBL" id="RBZW01000014">
    <property type="protein sequence ID" value="THE65920.1"/>
    <property type="molecule type" value="Genomic_DNA"/>
</dbReference>
<evidence type="ECO:0000313" key="2">
    <source>
        <dbReference type="EMBL" id="THE65920.1"/>
    </source>
</evidence>
<dbReference type="Proteomes" id="UP000318864">
    <property type="component" value="Unassembled WGS sequence"/>
</dbReference>
<reference evidence="2 3" key="1">
    <citation type="submission" date="2018-10" db="EMBL/GenBank/DDBJ databases">
        <title>Natronolimnobius sp. XQ-INN 246 isolated from Inner Mongolia Autonomous Region of China.</title>
        <authorList>
            <person name="Xue Q."/>
        </authorList>
    </citation>
    <scope>NUCLEOTIDE SEQUENCE [LARGE SCALE GENOMIC DNA]</scope>
    <source>
        <strain evidence="2 3">XQ-INN 246</strain>
    </source>
</reference>